<evidence type="ECO:0000259" key="1">
    <source>
        <dbReference type="Pfam" id="PF04970"/>
    </source>
</evidence>
<feature type="domain" description="LRAT" evidence="1">
    <location>
        <begin position="58"/>
        <end position="165"/>
    </location>
</feature>
<accession>A0A7E4ZTR1</accession>
<dbReference type="AlphaFoldDB" id="A0A7E4ZTR1"/>
<protein>
    <submittedName>
        <fullName evidence="3">LRAT domain-containing protein</fullName>
    </submittedName>
</protein>
<name>A0A7E4ZTR1_PANRE</name>
<dbReference type="WBParaSite" id="Pan_g16762.t1">
    <property type="protein sequence ID" value="Pan_g16762.t1"/>
    <property type="gene ID" value="Pan_g16762"/>
</dbReference>
<sequence>MVRRQKRCHETLVHRPFEKYSKKKNDGRLDGTDLRTRKHLYTTPPSCVDKPDDYLIRGDHIRRNLKVATFNLTYHDGIYLGNGKVAHFTPKNGRGFFSSKRGSGAEIVSIEKFAKGERIFVTSYTSRPRSFNDVALEAEKLVEMRQWETRYNVLERNCQVFVRLCLNYVPSKKEFPSLFLDIGKTLLKRLELRLI</sequence>
<organism evidence="2 3">
    <name type="scientific">Panagrellus redivivus</name>
    <name type="common">Microworm</name>
    <dbReference type="NCBI Taxonomy" id="6233"/>
    <lineage>
        <taxon>Eukaryota</taxon>
        <taxon>Metazoa</taxon>
        <taxon>Ecdysozoa</taxon>
        <taxon>Nematoda</taxon>
        <taxon>Chromadorea</taxon>
        <taxon>Rhabditida</taxon>
        <taxon>Tylenchina</taxon>
        <taxon>Panagrolaimomorpha</taxon>
        <taxon>Panagrolaimoidea</taxon>
        <taxon>Panagrolaimidae</taxon>
        <taxon>Panagrellus</taxon>
    </lineage>
</organism>
<proteinExistence type="predicted"/>
<keyword evidence="2" id="KW-1185">Reference proteome</keyword>
<dbReference type="Pfam" id="PF04970">
    <property type="entry name" value="LRAT"/>
    <property type="match status" value="1"/>
</dbReference>
<evidence type="ECO:0000313" key="2">
    <source>
        <dbReference type="Proteomes" id="UP000492821"/>
    </source>
</evidence>
<reference evidence="3" key="2">
    <citation type="submission" date="2020-10" db="UniProtKB">
        <authorList>
            <consortium name="WormBaseParasite"/>
        </authorList>
    </citation>
    <scope>IDENTIFICATION</scope>
</reference>
<evidence type="ECO:0000313" key="3">
    <source>
        <dbReference type="WBParaSite" id="Pan_g16762.t1"/>
    </source>
</evidence>
<dbReference type="Gene3D" id="3.90.1720.10">
    <property type="entry name" value="endopeptidase domain like (from Nostoc punctiforme)"/>
    <property type="match status" value="1"/>
</dbReference>
<reference evidence="2" key="1">
    <citation type="journal article" date="2013" name="Genetics">
        <title>The draft genome and transcriptome of Panagrellus redivivus are shaped by the harsh demands of a free-living lifestyle.</title>
        <authorList>
            <person name="Srinivasan J."/>
            <person name="Dillman A.R."/>
            <person name="Macchietto M.G."/>
            <person name="Heikkinen L."/>
            <person name="Lakso M."/>
            <person name="Fracchia K.M."/>
            <person name="Antoshechkin I."/>
            <person name="Mortazavi A."/>
            <person name="Wong G."/>
            <person name="Sternberg P.W."/>
        </authorList>
    </citation>
    <scope>NUCLEOTIDE SEQUENCE [LARGE SCALE GENOMIC DNA]</scope>
    <source>
        <strain evidence="2">MT8872</strain>
    </source>
</reference>
<dbReference type="InterPro" id="IPR007053">
    <property type="entry name" value="LRAT_dom"/>
</dbReference>
<dbReference type="Proteomes" id="UP000492821">
    <property type="component" value="Unassembled WGS sequence"/>
</dbReference>